<evidence type="ECO:0000313" key="3">
    <source>
        <dbReference type="EMBL" id="VDM08935.1"/>
    </source>
</evidence>
<feature type="compositionally biased region" description="Polar residues" evidence="2">
    <location>
        <begin position="65"/>
        <end position="74"/>
    </location>
</feature>
<evidence type="ECO:0000256" key="1">
    <source>
        <dbReference type="SAM" id="Coils"/>
    </source>
</evidence>
<gene>
    <name evidence="3" type="ORF">WBA_LOCUS2321</name>
</gene>
<keyword evidence="4" id="KW-1185">Reference proteome</keyword>
<reference evidence="3 4" key="1">
    <citation type="submission" date="2018-11" db="EMBL/GenBank/DDBJ databases">
        <authorList>
            <consortium name="Pathogen Informatics"/>
        </authorList>
    </citation>
    <scope>NUCLEOTIDE SEQUENCE [LARGE SCALE GENOMIC DNA]</scope>
</reference>
<feature type="region of interest" description="Disordered" evidence="2">
    <location>
        <begin position="1"/>
        <end position="100"/>
    </location>
</feature>
<organism evidence="3 4">
    <name type="scientific">Wuchereria bancrofti</name>
    <dbReference type="NCBI Taxonomy" id="6293"/>
    <lineage>
        <taxon>Eukaryota</taxon>
        <taxon>Metazoa</taxon>
        <taxon>Ecdysozoa</taxon>
        <taxon>Nematoda</taxon>
        <taxon>Chromadorea</taxon>
        <taxon>Rhabditida</taxon>
        <taxon>Spirurina</taxon>
        <taxon>Spiruromorpha</taxon>
        <taxon>Filarioidea</taxon>
        <taxon>Onchocercidae</taxon>
        <taxon>Wuchereria</taxon>
    </lineage>
</organism>
<evidence type="ECO:0000313" key="4">
    <source>
        <dbReference type="Proteomes" id="UP000270924"/>
    </source>
</evidence>
<keyword evidence="1" id="KW-0175">Coiled coil</keyword>
<feature type="compositionally biased region" description="Low complexity" evidence="2">
    <location>
        <begin position="331"/>
        <end position="341"/>
    </location>
</feature>
<feature type="compositionally biased region" description="Acidic residues" evidence="2">
    <location>
        <begin position="55"/>
        <end position="64"/>
    </location>
</feature>
<protein>
    <submittedName>
        <fullName evidence="3">Uncharacterized protein</fullName>
    </submittedName>
</protein>
<dbReference type="OrthoDB" id="5865201at2759"/>
<dbReference type="OMA" id="FQFTFPK"/>
<feature type="region of interest" description="Disordered" evidence="2">
    <location>
        <begin position="312"/>
        <end position="422"/>
    </location>
</feature>
<feature type="compositionally biased region" description="Polar residues" evidence="2">
    <location>
        <begin position="394"/>
        <end position="407"/>
    </location>
</feature>
<sequence length="524" mass="60379">MDKDDENQDMSRQIIRRPRILARRISKRSSNTSDRIETATPLNPKLCSTEKEESGNEEMDEASDTESIFSSTELTDMHKDDENQRDTSAEEPARRMIRRPRILAQRTWKKLSNTISSIETTDLDPKPCSTEKREYGNAEMDEASNAEGLLDMCKDDENRHVTSAEEPSRQVIRKPRILARRVWKRSSNTSDRIETMILDPKPCSTEKEESGNEEMHEASNTEDIFSCTALSETLRKNKPSHVTENVPVLYDTQLRMRFGNEEDVSDRVRMIGVILAERALKALRTVSRNGSRFQFTFPKEAAKVNLNSADDPASVSQILSGSHPVEQDNPSASSSGKSSRSPIILRITRTKSGRRKASTDDHTVRRHTKQKEYRKEQKKANVVTRKKRTREYDSPSTSLGYRSSTNQTEDDTDVTAENPTPEEKAVVDQVLFLCRQFIRSIDYADANWYSKLKKAIYFRLHQLVENMKNAMSKRRELRERNEELRKLHDHLIERKRISELQHEYQEVLPGPSSEGLSSQPPEWF</sequence>
<feature type="compositionally biased region" description="Basic and acidic residues" evidence="2">
    <location>
        <begin position="75"/>
        <end position="94"/>
    </location>
</feature>
<dbReference type="AlphaFoldDB" id="A0A3P7FHL5"/>
<dbReference type="InParanoid" id="A0A3P7FHL5"/>
<evidence type="ECO:0000256" key="2">
    <source>
        <dbReference type="SAM" id="MobiDB-lite"/>
    </source>
</evidence>
<proteinExistence type="predicted"/>
<feature type="compositionally biased region" description="Polar residues" evidence="2">
    <location>
        <begin position="514"/>
        <end position="524"/>
    </location>
</feature>
<name>A0A3P7FHL5_WUCBA</name>
<feature type="compositionally biased region" description="Basic and acidic residues" evidence="2">
    <location>
        <begin position="370"/>
        <end position="379"/>
    </location>
</feature>
<feature type="compositionally biased region" description="Basic residues" evidence="2">
    <location>
        <begin position="14"/>
        <end position="27"/>
    </location>
</feature>
<feature type="region of interest" description="Disordered" evidence="2">
    <location>
        <begin position="503"/>
        <end position="524"/>
    </location>
</feature>
<dbReference type="EMBL" id="UYWW01000618">
    <property type="protein sequence ID" value="VDM08935.1"/>
    <property type="molecule type" value="Genomic_DNA"/>
</dbReference>
<feature type="coiled-coil region" evidence="1">
    <location>
        <begin position="460"/>
        <end position="494"/>
    </location>
</feature>
<dbReference type="Proteomes" id="UP000270924">
    <property type="component" value="Unassembled WGS sequence"/>
</dbReference>
<accession>A0A3P7FHL5</accession>